<organism evidence="1 2">
    <name type="scientific">Portunus trituberculatus</name>
    <name type="common">Swimming crab</name>
    <name type="synonym">Neptunus trituberculatus</name>
    <dbReference type="NCBI Taxonomy" id="210409"/>
    <lineage>
        <taxon>Eukaryota</taxon>
        <taxon>Metazoa</taxon>
        <taxon>Ecdysozoa</taxon>
        <taxon>Arthropoda</taxon>
        <taxon>Crustacea</taxon>
        <taxon>Multicrustacea</taxon>
        <taxon>Malacostraca</taxon>
        <taxon>Eumalacostraca</taxon>
        <taxon>Eucarida</taxon>
        <taxon>Decapoda</taxon>
        <taxon>Pleocyemata</taxon>
        <taxon>Brachyura</taxon>
        <taxon>Eubrachyura</taxon>
        <taxon>Portunoidea</taxon>
        <taxon>Portunidae</taxon>
        <taxon>Portuninae</taxon>
        <taxon>Portunus</taxon>
    </lineage>
</organism>
<keyword evidence="2" id="KW-1185">Reference proteome</keyword>
<proteinExistence type="predicted"/>
<gene>
    <name evidence="1" type="ORF">E2C01_075969</name>
</gene>
<name>A0A5B7IIH2_PORTR</name>
<sequence>MAEGFVLTKEDRMLWWLLEYISWSLASSIRPPSFSIFLDYYEPCLRQCGWMRRELLQQTVSWITDIV</sequence>
<dbReference type="AlphaFoldDB" id="A0A5B7IIH2"/>
<dbReference type="EMBL" id="VSRR010056717">
    <property type="protein sequence ID" value="MPC81357.1"/>
    <property type="molecule type" value="Genomic_DNA"/>
</dbReference>
<evidence type="ECO:0000313" key="1">
    <source>
        <dbReference type="EMBL" id="MPC81357.1"/>
    </source>
</evidence>
<evidence type="ECO:0000313" key="2">
    <source>
        <dbReference type="Proteomes" id="UP000324222"/>
    </source>
</evidence>
<comment type="caution">
    <text evidence="1">The sequence shown here is derived from an EMBL/GenBank/DDBJ whole genome shotgun (WGS) entry which is preliminary data.</text>
</comment>
<reference evidence="1 2" key="1">
    <citation type="submission" date="2019-05" db="EMBL/GenBank/DDBJ databases">
        <title>Another draft genome of Portunus trituberculatus and its Hox gene families provides insights of decapod evolution.</title>
        <authorList>
            <person name="Jeong J.-H."/>
            <person name="Song I."/>
            <person name="Kim S."/>
            <person name="Choi T."/>
            <person name="Kim D."/>
            <person name="Ryu S."/>
            <person name="Kim W."/>
        </authorList>
    </citation>
    <scope>NUCLEOTIDE SEQUENCE [LARGE SCALE GENOMIC DNA]</scope>
    <source>
        <tissue evidence="1">Muscle</tissue>
    </source>
</reference>
<dbReference type="Proteomes" id="UP000324222">
    <property type="component" value="Unassembled WGS sequence"/>
</dbReference>
<accession>A0A5B7IIH2</accession>
<protein>
    <submittedName>
        <fullName evidence="1">Uncharacterized protein</fullName>
    </submittedName>
</protein>